<dbReference type="InterPro" id="IPR001932">
    <property type="entry name" value="PPM-type_phosphatase-like_dom"/>
</dbReference>
<dbReference type="Gene3D" id="3.40.50.2300">
    <property type="match status" value="1"/>
</dbReference>
<dbReference type="InterPro" id="IPR001789">
    <property type="entry name" value="Sig_transdc_resp-reg_receiver"/>
</dbReference>
<dbReference type="SMART" id="SM00448">
    <property type="entry name" value="REC"/>
    <property type="match status" value="1"/>
</dbReference>
<dbReference type="InterPro" id="IPR052016">
    <property type="entry name" value="Bact_Sigma-Reg"/>
</dbReference>
<accession>A0A1F6CTP4</accession>
<evidence type="ECO:0000256" key="2">
    <source>
        <dbReference type="ARBA" id="ARBA00022801"/>
    </source>
</evidence>
<dbReference type="SUPFAM" id="SSF81606">
    <property type="entry name" value="PP2C-like"/>
    <property type="match status" value="1"/>
</dbReference>
<reference evidence="7 8" key="1">
    <citation type="journal article" date="2016" name="Nat. Commun.">
        <title>Thousands of microbial genomes shed light on interconnected biogeochemical processes in an aquifer system.</title>
        <authorList>
            <person name="Anantharaman K."/>
            <person name="Brown C.T."/>
            <person name="Hug L.A."/>
            <person name="Sharon I."/>
            <person name="Castelle C.J."/>
            <person name="Probst A.J."/>
            <person name="Thomas B.C."/>
            <person name="Singh A."/>
            <person name="Wilkins M.J."/>
            <person name="Karaoz U."/>
            <person name="Brodie E.L."/>
            <person name="Williams K.H."/>
            <person name="Hubbard S.S."/>
            <person name="Banfield J.F."/>
        </authorList>
    </citation>
    <scope>NUCLEOTIDE SEQUENCE [LARGE SCALE GENOMIC DNA]</scope>
    <source>
        <strain evidence="8">RIFCSPLOWO2_12_FULL_64_10</strain>
    </source>
</reference>
<dbReference type="SMART" id="SM00331">
    <property type="entry name" value="PP2C_SIG"/>
    <property type="match status" value="1"/>
</dbReference>
<evidence type="ECO:0000313" key="8">
    <source>
        <dbReference type="Proteomes" id="UP000178606"/>
    </source>
</evidence>
<dbReference type="GO" id="GO:0016791">
    <property type="term" value="F:phosphatase activity"/>
    <property type="evidence" value="ECO:0007669"/>
    <property type="project" value="TreeGrafter"/>
</dbReference>
<name>A0A1F6CTP4_HANXR</name>
<protein>
    <recommendedName>
        <fullName evidence="6">Response regulatory domain-containing protein</fullName>
    </recommendedName>
</protein>
<keyword evidence="1 5" id="KW-0597">Phosphoprotein</keyword>
<dbReference type="Pfam" id="PF00072">
    <property type="entry name" value="Response_reg"/>
    <property type="match status" value="1"/>
</dbReference>
<dbReference type="InterPro" id="IPR036457">
    <property type="entry name" value="PPM-type-like_dom_sf"/>
</dbReference>
<dbReference type="GO" id="GO:0000160">
    <property type="term" value="P:phosphorelay signal transduction system"/>
    <property type="evidence" value="ECO:0007669"/>
    <property type="project" value="InterPro"/>
</dbReference>
<feature type="domain" description="Response regulatory" evidence="6">
    <location>
        <begin position="7"/>
        <end position="121"/>
    </location>
</feature>
<evidence type="ECO:0000313" key="7">
    <source>
        <dbReference type="EMBL" id="OGG52538.1"/>
    </source>
</evidence>
<keyword evidence="2" id="KW-0378">Hydrolase</keyword>
<dbReference type="FunFam" id="3.40.50.2300:FF:000018">
    <property type="entry name" value="DNA-binding transcriptional regulator NtrC"/>
    <property type="match status" value="1"/>
</dbReference>
<dbReference type="PROSITE" id="PS50110">
    <property type="entry name" value="RESPONSE_REGULATORY"/>
    <property type="match status" value="1"/>
</dbReference>
<dbReference type="SUPFAM" id="SSF52172">
    <property type="entry name" value="CheY-like"/>
    <property type="match status" value="1"/>
</dbReference>
<dbReference type="PANTHER" id="PTHR43156:SF2">
    <property type="entry name" value="STAGE II SPORULATION PROTEIN E"/>
    <property type="match status" value="1"/>
</dbReference>
<dbReference type="PANTHER" id="PTHR43156">
    <property type="entry name" value="STAGE II SPORULATION PROTEIN E-RELATED"/>
    <property type="match status" value="1"/>
</dbReference>
<dbReference type="Gene3D" id="3.60.40.10">
    <property type="entry name" value="PPM-type phosphatase domain"/>
    <property type="match status" value="1"/>
</dbReference>
<sequence length="396" mass="43444">MDEKAATILVVDDEEDIREVLKDRLEFSSYRVLTASNGVEGLARIRVERPDVVLLDLQMPVLDGLGMLQGIAAGQLETCVIIMTAHGTIQRAVQAMKGGATDFLLKPIDPEDVERVIRRALEQARLRRENLRLQQALREAQDQLLLEMQRELRIAHEMQMGLMPQESPTIAGFEIAGMCVPANEVGGDYFNYVWLDEGRTRLAFLVADVSGKGMAAATVTMRFNEVLRYEVQGRSAPQDILRGLDAALRGRIGELTFVTGCIGALDVAKRVVRIASAAHPMAYHYTAKDGLVRQVAPSGLPMGMTLPPGVGGDYPEVEALMEAGDLLVIYSDGIPEAQDAKGAFYEDARVAEVIRGRAGQASAQTLMDHLLRDVDEFRGEIPQLDDMTVVVVKCLE</sequence>
<keyword evidence="3" id="KW-0805">Transcription regulation</keyword>
<comment type="caution">
    <text evidence="7">The sequence shown here is derived from an EMBL/GenBank/DDBJ whole genome shotgun (WGS) entry which is preliminary data.</text>
</comment>
<dbReference type="Pfam" id="PF07228">
    <property type="entry name" value="SpoIIE"/>
    <property type="match status" value="1"/>
</dbReference>
<dbReference type="EMBL" id="MFKF01000140">
    <property type="protein sequence ID" value="OGG52538.1"/>
    <property type="molecule type" value="Genomic_DNA"/>
</dbReference>
<keyword evidence="4" id="KW-0804">Transcription</keyword>
<dbReference type="InterPro" id="IPR011006">
    <property type="entry name" value="CheY-like_superfamily"/>
</dbReference>
<evidence type="ECO:0000259" key="6">
    <source>
        <dbReference type="PROSITE" id="PS50110"/>
    </source>
</evidence>
<dbReference type="AlphaFoldDB" id="A0A1F6CTP4"/>
<dbReference type="Proteomes" id="UP000178606">
    <property type="component" value="Unassembled WGS sequence"/>
</dbReference>
<evidence type="ECO:0000256" key="3">
    <source>
        <dbReference type="ARBA" id="ARBA00023015"/>
    </source>
</evidence>
<feature type="modified residue" description="4-aspartylphosphate" evidence="5">
    <location>
        <position position="56"/>
    </location>
</feature>
<evidence type="ECO:0000256" key="4">
    <source>
        <dbReference type="ARBA" id="ARBA00023163"/>
    </source>
</evidence>
<evidence type="ECO:0000256" key="5">
    <source>
        <dbReference type="PROSITE-ProRule" id="PRU00169"/>
    </source>
</evidence>
<gene>
    <name evidence="7" type="ORF">A3F84_25460</name>
</gene>
<proteinExistence type="predicted"/>
<organism evidence="7 8">
    <name type="scientific">Handelsmanbacteria sp. (strain RIFCSPLOWO2_12_FULL_64_10)</name>
    <dbReference type="NCBI Taxonomy" id="1817868"/>
    <lineage>
        <taxon>Bacteria</taxon>
        <taxon>Candidatus Handelsmaniibacteriota</taxon>
    </lineage>
</organism>
<evidence type="ECO:0000256" key="1">
    <source>
        <dbReference type="ARBA" id="ARBA00022553"/>
    </source>
</evidence>